<reference evidence="1 2" key="1">
    <citation type="submission" date="2024-04" db="EMBL/GenBank/DDBJ databases">
        <authorList>
            <person name="Rising A."/>
            <person name="Reimegard J."/>
            <person name="Sonavane S."/>
            <person name="Akerstrom W."/>
            <person name="Nylinder S."/>
            <person name="Hedman E."/>
            <person name="Kallberg Y."/>
        </authorList>
    </citation>
    <scope>NUCLEOTIDE SEQUENCE [LARGE SCALE GENOMIC DNA]</scope>
</reference>
<proteinExistence type="predicted"/>
<sequence>GRLLNFAGFRRSQELVFCLLLDHQKFLFIFDRLSSVEGFKSTPTADAF</sequence>
<protein>
    <submittedName>
        <fullName evidence="1">Uncharacterized protein</fullName>
    </submittedName>
</protein>
<comment type="caution">
    <text evidence="1">The sequence shown here is derived from an EMBL/GenBank/DDBJ whole genome shotgun (WGS) entry which is preliminary data.</text>
</comment>
<gene>
    <name evidence="1" type="ORF">LARSCL_LOCUS5706</name>
</gene>
<evidence type="ECO:0000313" key="1">
    <source>
        <dbReference type="EMBL" id="CAL1271224.1"/>
    </source>
</evidence>
<dbReference type="EMBL" id="CAXIEN010000053">
    <property type="protein sequence ID" value="CAL1271224.1"/>
    <property type="molecule type" value="Genomic_DNA"/>
</dbReference>
<name>A0AAV1ZLR1_9ARAC</name>
<accession>A0AAV1ZLR1</accession>
<dbReference type="AlphaFoldDB" id="A0AAV1ZLR1"/>
<dbReference type="Proteomes" id="UP001497382">
    <property type="component" value="Unassembled WGS sequence"/>
</dbReference>
<feature type="non-terminal residue" evidence="1">
    <location>
        <position position="1"/>
    </location>
</feature>
<evidence type="ECO:0000313" key="2">
    <source>
        <dbReference type="Proteomes" id="UP001497382"/>
    </source>
</evidence>
<organism evidence="1 2">
    <name type="scientific">Larinioides sclopetarius</name>
    <dbReference type="NCBI Taxonomy" id="280406"/>
    <lineage>
        <taxon>Eukaryota</taxon>
        <taxon>Metazoa</taxon>
        <taxon>Ecdysozoa</taxon>
        <taxon>Arthropoda</taxon>
        <taxon>Chelicerata</taxon>
        <taxon>Arachnida</taxon>
        <taxon>Araneae</taxon>
        <taxon>Araneomorphae</taxon>
        <taxon>Entelegynae</taxon>
        <taxon>Araneoidea</taxon>
        <taxon>Araneidae</taxon>
        <taxon>Larinioides</taxon>
    </lineage>
</organism>
<keyword evidence="2" id="KW-1185">Reference proteome</keyword>